<dbReference type="Pfam" id="PF00445">
    <property type="entry name" value="Ribonuclease_T2"/>
    <property type="match status" value="1"/>
</dbReference>
<dbReference type="EMBL" id="JBEPLU010000003">
    <property type="protein sequence ID" value="MET3528251.1"/>
    <property type="molecule type" value="Genomic_DNA"/>
</dbReference>
<protein>
    <submittedName>
        <fullName evidence="4">Ribonuclease T2</fullName>
        <ecNumber evidence="4">4.6.1.19</ecNumber>
    </submittedName>
</protein>
<keyword evidence="4" id="KW-0456">Lyase</keyword>
<dbReference type="PANTHER" id="PTHR11240:SF22">
    <property type="entry name" value="RIBONUCLEASE T2"/>
    <property type="match status" value="1"/>
</dbReference>
<evidence type="ECO:0000256" key="2">
    <source>
        <dbReference type="RuleBase" id="RU004328"/>
    </source>
</evidence>
<organism evidence="4 5">
    <name type="scientific">Phenylobacterium koreense</name>
    <dbReference type="NCBI Taxonomy" id="266125"/>
    <lineage>
        <taxon>Bacteria</taxon>
        <taxon>Pseudomonadati</taxon>
        <taxon>Pseudomonadota</taxon>
        <taxon>Alphaproteobacteria</taxon>
        <taxon>Caulobacterales</taxon>
        <taxon>Caulobacteraceae</taxon>
        <taxon>Phenylobacterium</taxon>
    </lineage>
</organism>
<comment type="similarity">
    <text evidence="1 2">Belongs to the RNase T2 family.</text>
</comment>
<dbReference type="Proteomes" id="UP001549110">
    <property type="component" value="Unassembled WGS sequence"/>
</dbReference>
<dbReference type="PANTHER" id="PTHR11240">
    <property type="entry name" value="RIBONUCLEASE T2"/>
    <property type="match status" value="1"/>
</dbReference>
<evidence type="ECO:0000256" key="3">
    <source>
        <dbReference type="SAM" id="SignalP"/>
    </source>
</evidence>
<feature type="chain" id="PRO_5045807402" evidence="3">
    <location>
        <begin position="20"/>
        <end position="231"/>
    </location>
</feature>
<dbReference type="Gene3D" id="3.90.730.10">
    <property type="entry name" value="Ribonuclease T2-like"/>
    <property type="match status" value="1"/>
</dbReference>
<evidence type="ECO:0000313" key="4">
    <source>
        <dbReference type="EMBL" id="MET3528251.1"/>
    </source>
</evidence>
<dbReference type="GO" id="GO:0033897">
    <property type="term" value="F:ribonuclease T2 activity"/>
    <property type="evidence" value="ECO:0007669"/>
    <property type="project" value="UniProtKB-EC"/>
</dbReference>
<reference evidence="4 5" key="1">
    <citation type="submission" date="2024-06" db="EMBL/GenBank/DDBJ databases">
        <title>Genomic Encyclopedia of Type Strains, Phase IV (KMG-IV): sequencing the most valuable type-strain genomes for metagenomic binning, comparative biology and taxonomic classification.</title>
        <authorList>
            <person name="Goeker M."/>
        </authorList>
    </citation>
    <scope>NUCLEOTIDE SEQUENCE [LARGE SCALE GENOMIC DNA]</scope>
    <source>
        <strain evidence="4 5">DSM 17809</strain>
    </source>
</reference>
<comment type="caution">
    <text evidence="4">The sequence shown here is derived from an EMBL/GenBank/DDBJ whole genome shotgun (WGS) entry which is preliminary data.</text>
</comment>
<dbReference type="RefSeq" id="WP_354298214.1">
    <property type="nucleotide sequence ID" value="NZ_JBEPLU010000003.1"/>
</dbReference>
<accession>A0ABV2EPH1</accession>
<keyword evidence="3" id="KW-0732">Signal</keyword>
<dbReference type="SUPFAM" id="SSF55895">
    <property type="entry name" value="Ribonuclease Rh-like"/>
    <property type="match status" value="1"/>
</dbReference>
<dbReference type="InterPro" id="IPR001568">
    <property type="entry name" value="RNase_T2-like"/>
</dbReference>
<evidence type="ECO:0000256" key="1">
    <source>
        <dbReference type="ARBA" id="ARBA00007469"/>
    </source>
</evidence>
<dbReference type="EC" id="4.6.1.19" evidence="4"/>
<sequence length="231" mass="25168">MRLVLAAIAASTLAGPALAQTCAIPRDIRAPVASPPPTREIVRDAPTASYMLALTWSPQYCAGRQNARSAQVQCRDNRFGFVLHGLWPNGAGSRHPRYCAPAQALQVSTVRKHLCMTPSADLLQHEWAAHGVCGWRTPEAYFKQAAELWGGLHKPSLSFANGRATTAGEIRRAFVAANPQLRRDGLYVKVAKGGWLEDVRVCYDLRFRPTACRGGLGAPDRATVKVRSARL</sequence>
<proteinExistence type="inferred from homology"/>
<dbReference type="PROSITE" id="PS00530">
    <property type="entry name" value="RNASE_T2_1"/>
    <property type="match status" value="1"/>
</dbReference>
<keyword evidence="5" id="KW-1185">Reference proteome</keyword>
<evidence type="ECO:0000313" key="5">
    <source>
        <dbReference type="Proteomes" id="UP001549110"/>
    </source>
</evidence>
<dbReference type="InterPro" id="IPR036430">
    <property type="entry name" value="RNase_T2-like_sf"/>
</dbReference>
<feature type="signal peptide" evidence="3">
    <location>
        <begin position="1"/>
        <end position="19"/>
    </location>
</feature>
<gene>
    <name evidence="4" type="ORF">ABID41_003390</name>
</gene>
<dbReference type="InterPro" id="IPR018188">
    <property type="entry name" value="RNase_T2_His_AS_1"/>
</dbReference>
<name>A0ABV2EPH1_9CAUL</name>